<dbReference type="InterPro" id="IPR003018">
    <property type="entry name" value="GAF"/>
</dbReference>
<keyword evidence="2" id="KW-0418">Kinase</keyword>
<organism evidence="6 7">
    <name type="scientific">Actinoallomurus vinaceus</name>
    <dbReference type="NCBI Taxonomy" id="1080074"/>
    <lineage>
        <taxon>Bacteria</taxon>
        <taxon>Bacillati</taxon>
        <taxon>Actinomycetota</taxon>
        <taxon>Actinomycetes</taxon>
        <taxon>Streptosporangiales</taxon>
        <taxon>Thermomonosporaceae</taxon>
        <taxon>Actinoallomurus</taxon>
    </lineage>
</organism>
<dbReference type="PIRSF" id="PIRSF036625">
    <property type="entry name" value="GAF_ANTAR"/>
    <property type="match status" value="1"/>
</dbReference>
<dbReference type="Proteomes" id="UP001501442">
    <property type="component" value="Unassembled WGS sequence"/>
</dbReference>
<dbReference type="InterPro" id="IPR012074">
    <property type="entry name" value="GAF_ANTAR"/>
</dbReference>
<evidence type="ECO:0000313" key="6">
    <source>
        <dbReference type="EMBL" id="GAA4622026.1"/>
    </source>
</evidence>
<feature type="domain" description="ANTAR" evidence="5">
    <location>
        <begin position="170"/>
        <end position="231"/>
    </location>
</feature>
<evidence type="ECO:0000256" key="1">
    <source>
        <dbReference type="ARBA" id="ARBA00022679"/>
    </source>
</evidence>
<keyword evidence="3" id="KW-0805">Transcription regulation</keyword>
<dbReference type="Gene3D" id="1.10.10.10">
    <property type="entry name" value="Winged helix-like DNA-binding domain superfamily/Winged helix DNA-binding domain"/>
    <property type="match status" value="1"/>
</dbReference>
<dbReference type="SUPFAM" id="SSF55781">
    <property type="entry name" value="GAF domain-like"/>
    <property type="match status" value="1"/>
</dbReference>
<evidence type="ECO:0000259" key="5">
    <source>
        <dbReference type="PROSITE" id="PS50921"/>
    </source>
</evidence>
<dbReference type="SMART" id="SM00065">
    <property type="entry name" value="GAF"/>
    <property type="match status" value="1"/>
</dbReference>
<keyword evidence="1" id="KW-0808">Transferase</keyword>
<dbReference type="EMBL" id="BAABHK010000002">
    <property type="protein sequence ID" value="GAA4622026.1"/>
    <property type="molecule type" value="Genomic_DNA"/>
</dbReference>
<evidence type="ECO:0000313" key="7">
    <source>
        <dbReference type="Proteomes" id="UP001501442"/>
    </source>
</evidence>
<dbReference type="Pfam" id="PF13185">
    <property type="entry name" value="GAF_2"/>
    <property type="match status" value="1"/>
</dbReference>
<keyword evidence="4" id="KW-0804">Transcription</keyword>
<comment type="caution">
    <text evidence="6">The sequence shown here is derived from an EMBL/GenBank/DDBJ whole genome shotgun (WGS) entry which is preliminary data.</text>
</comment>
<dbReference type="InterPro" id="IPR005561">
    <property type="entry name" value="ANTAR"/>
</dbReference>
<evidence type="ECO:0000256" key="2">
    <source>
        <dbReference type="ARBA" id="ARBA00022777"/>
    </source>
</evidence>
<dbReference type="InterPro" id="IPR029016">
    <property type="entry name" value="GAF-like_dom_sf"/>
</dbReference>
<keyword evidence="7" id="KW-1185">Reference proteome</keyword>
<evidence type="ECO:0000256" key="4">
    <source>
        <dbReference type="ARBA" id="ARBA00023163"/>
    </source>
</evidence>
<dbReference type="SMART" id="SM01012">
    <property type="entry name" value="ANTAR"/>
    <property type="match status" value="1"/>
</dbReference>
<protein>
    <submittedName>
        <fullName evidence="6">GAF and ANTAR domain-containing protein</fullName>
    </submittedName>
</protein>
<dbReference type="Gene3D" id="3.30.450.40">
    <property type="match status" value="1"/>
</dbReference>
<reference evidence="7" key="1">
    <citation type="journal article" date="2019" name="Int. J. Syst. Evol. Microbiol.">
        <title>The Global Catalogue of Microorganisms (GCM) 10K type strain sequencing project: providing services to taxonomists for standard genome sequencing and annotation.</title>
        <authorList>
            <consortium name="The Broad Institute Genomics Platform"/>
            <consortium name="The Broad Institute Genome Sequencing Center for Infectious Disease"/>
            <person name="Wu L."/>
            <person name="Ma J."/>
        </authorList>
    </citation>
    <scope>NUCLEOTIDE SEQUENCE [LARGE SCALE GENOMIC DNA]</scope>
    <source>
        <strain evidence="7">JCM 17939</strain>
    </source>
</reference>
<dbReference type="RefSeq" id="WP_345429682.1">
    <property type="nucleotide sequence ID" value="NZ_BAABHK010000002.1"/>
</dbReference>
<dbReference type="SUPFAM" id="SSF52172">
    <property type="entry name" value="CheY-like"/>
    <property type="match status" value="1"/>
</dbReference>
<dbReference type="PROSITE" id="PS50921">
    <property type="entry name" value="ANTAR"/>
    <property type="match status" value="1"/>
</dbReference>
<sequence>MTTSDRRVRDVFVELTDTLVDDFDIIDFLDRLAARGVELLDVTACGLLLVDHRGNLNLVAASTERARLLELLQLQSSQGPCLEAYRSGRPVHCTDLSGADATARWPRFAPAAAEAGFTSVHALPMRLRTDVIGAMNLFSVGQDPPDEATIELGQTLANAATIGIVHQRALHHREMVTEQLQGALNSRILIEQAKGFVAEREGVSVDDAFVALREYARSGNSKLVEVAEAVIDGRLSVPSRERARQSEE</sequence>
<gene>
    <name evidence="6" type="ORF">GCM10023196_012570</name>
</gene>
<accession>A0ABP8U202</accession>
<name>A0ABP8U202_9ACTN</name>
<dbReference type="Pfam" id="PF03861">
    <property type="entry name" value="ANTAR"/>
    <property type="match status" value="1"/>
</dbReference>
<proteinExistence type="predicted"/>
<evidence type="ECO:0000256" key="3">
    <source>
        <dbReference type="ARBA" id="ARBA00023015"/>
    </source>
</evidence>
<dbReference type="InterPro" id="IPR036388">
    <property type="entry name" value="WH-like_DNA-bd_sf"/>
</dbReference>
<dbReference type="InterPro" id="IPR011006">
    <property type="entry name" value="CheY-like_superfamily"/>
</dbReference>